<organism evidence="2 3">
    <name type="scientific">Babesia microti (strain RI)</name>
    <dbReference type="NCBI Taxonomy" id="1133968"/>
    <lineage>
        <taxon>Eukaryota</taxon>
        <taxon>Sar</taxon>
        <taxon>Alveolata</taxon>
        <taxon>Apicomplexa</taxon>
        <taxon>Aconoidasida</taxon>
        <taxon>Piroplasmida</taxon>
        <taxon>Babesiidae</taxon>
        <taxon>Babesia</taxon>
    </lineage>
</organism>
<name>A0A1N6LXH8_BABMR</name>
<feature type="region of interest" description="Disordered" evidence="1">
    <location>
        <begin position="78"/>
        <end position="106"/>
    </location>
</feature>
<sequence length="180" mass="20864">MVKNKHGFYSNGAKKNKYLQKKNMYYIIDQKSLSKYKKYVSSQQDCSEDQSDVNSGVAISSRRHTIVKPDIQIVSKFDHDSESIKNEQSDLSGNDSNSKHEPLQLNGVKPKKSISKWNKTRIEYQRAEADRISEIKAIKTLKRKLRKTRIQTTKLLTQKTKKGQPVMKNVIKHLLFKLHS</sequence>
<evidence type="ECO:0000256" key="1">
    <source>
        <dbReference type="SAM" id="MobiDB-lite"/>
    </source>
</evidence>
<dbReference type="Pfam" id="PF08524">
    <property type="entry name" value="rRNA_processing"/>
    <property type="match status" value="1"/>
</dbReference>
<dbReference type="RefSeq" id="XP_021337658.1">
    <property type="nucleotide sequence ID" value="XM_021482418.1"/>
</dbReference>
<dbReference type="VEuPathDB" id="PiroplasmaDB:BmR1_04g05650"/>
<accession>A0A1N6LXH8</accession>
<reference evidence="2 3" key="3">
    <citation type="journal article" date="2016" name="Sci. Rep.">
        <title>Genome-wide diversity and gene expression profiling of Babesia microti isolates identify polymorphic genes that mediate host-pathogen interactions.</title>
        <authorList>
            <person name="Silva J.C."/>
            <person name="Cornillot E."/>
            <person name="McCracken C."/>
            <person name="Usmani-Brown S."/>
            <person name="Dwivedi A."/>
            <person name="Ifeonu O.O."/>
            <person name="Crabtree J."/>
            <person name="Gotia H.T."/>
            <person name="Virji A.Z."/>
            <person name="Reynes C."/>
            <person name="Colinge J."/>
            <person name="Kumar V."/>
            <person name="Lawres L."/>
            <person name="Pazzi J.E."/>
            <person name="Pablo J.V."/>
            <person name="Hung C."/>
            <person name="Brancato J."/>
            <person name="Kumari P."/>
            <person name="Orvis J."/>
            <person name="Tretina K."/>
            <person name="Chibucos M."/>
            <person name="Ott S."/>
            <person name="Sadzewicz L."/>
            <person name="Sengamalay N."/>
            <person name="Shetty A.C."/>
            <person name="Su Q."/>
            <person name="Tallon L."/>
            <person name="Fraser C.M."/>
            <person name="Frutos R."/>
            <person name="Molina D.M."/>
            <person name="Krause P.J."/>
            <person name="Ben Mamoun C."/>
        </authorList>
    </citation>
    <scope>NUCLEOTIDE SEQUENCE [LARGE SCALE GENOMIC DNA]</scope>
    <source>
        <strain evidence="2 3">RI</strain>
    </source>
</reference>
<dbReference type="AlphaFoldDB" id="A0A1N6LXH8"/>
<feature type="compositionally biased region" description="Basic and acidic residues" evidence="1">
    <location>
        <begin position="78"/>
        <end position="88"/>
    </location>
</feature>
<dbReference type="InterPro" id="IPR013730">
    <property type="entry name" value="Fyv7/TAP26"/>
</dbReference>
<dbReference type="KEGG" id="bmic:BmR1_04g05650"/>
<protein>
    <recommendedName>
        <fullName evidence="4">rRNA-processing protein FYV7</fullName>
    </recommendedName>
</protein>
<keyword evidence="3" id="KW-1185">Reference proteome</keyword>
<dbReference type="EMBL" id="LN871599">
    <property type="protein sequence ID" value="SIO73571.1"/>
    <property type="molecule type" value="Genomic_DNA"/>
</dbReference>
<dbReference type="GeneID" id="24425774"/>
<evidence type="ECO:0000313" key="3">
    <source>
        <dbReference type="Proteomes" id="UP000002899"/>
    </source>
</evidence>
<dbReference type="Proteomes" id="UP000002899">
    <property type="component" value="Chromosome IV"/>
</dbReference>
<proteinExistence type="predicted"/>
<evidence type="ECO:0008006" key="4">
    <source>
        <dbReference type="Google" id="ProtNLM"/>
    </source>
</evidence>
<gene>
    <name evidence="2" type="ORF">BmR1_04g05650</name>
</gene>
<evidence type="ECO:0000313" key="2">
    <source>
        <dbReference type="EMBL" id="SIO73571.1"/>
    </source>
</evidence>
<reference evidence="2 3" key="1">
    <citation type="journal article" date="2012" name="Nucleic Acids Res.">
        <title>Sequencing of the smallest Apicomplexan genome from the human pathogen Babesia microti.</title>
        <authorList>
            <person name="Cornillot E."/>
            <person name="Hadj-Kaddour K."/>
            <person name="Dassouli A."/>
            <person name="Noel B."/>
            <person name="Ranwez V."/>
            <person name="Vacherie B."/>
            <person name="Augagneur Y."/>
            <person name="Bres V."/>
            <person name="Duclos A."/>
            <person name="Randazzo S."/>
            <person name="Carcy B."/>
            <person name="Debierre-Grockiego F."/>
            <person name="Delbecq S."/>
            <person name="Moubri-Menage K."/>
            <person name="Shams-Eldin H."/>
            <person name="Usmani-Brown S."/>
            <person name="Bringaud F."/>
            <person name="Wincker P."/>
            <person name="Vivares C.P."/>
            <person name="Schwarz R.T."/>
            <person name="Schetters T.P."/>
            <person name="Krause P.J."/>
            <person name="Gorenflot A."/>
            <person name="Berry V."/>
            <person name="Barbe V."/>
            <person name="Ben Mamoun C."/>
        </authorList>
    </citation>
    <scope>NUCLEOTIDE SEQUENCE [LARGE SCALE GENOMIC DNA]</scope>
    <source>
        <strain evidence="2 3">RI</strain>
    </source>
</reference>
<reference evidence="2 3" key="2">
    <citation type="journal article" date="2013" name="PLoS ONE">
        <title>Whole genome mapping and re-organization of the nuclear and mitochondrial genomes of Babesia microti isolates.</title>
        <authorList>
            <person name="Cornillot E."/>
            <person name="Dassouli A."/>
            <person name="Garg A."/>
            <person name="Pachikara N."/>
            <person name="Randazzo S."/>
            <person name="Depoix D."/>
            <person name="Carcy B."/>
            <person name="Delbecq S."/>
            <person name="Frutos R."/>
            <person name="Silva J.C."/>
            <person name="Sutton R."/>
            <person name="Krause P.J."/>
            <person name="Mamoun C.B."/>
        </authorList>
    </citation>
    <scope>NUCLEOTIDE SEQUENCE [LARGE SCALE GENOMIC DNA]</scope>
    <source>
        <strain evidence="2 3">RI</strain>
    </source>
</reference>